<dbReference type="Pfam" id="PF07705">
    <property type="entry name" value="CARDB"/>
    <property type="match status" value="1"/>
</dbReference>
<dbReference type="AlphaFoldDB" id="A0A2P1QWF7"/>
<dbReference type="Gene3D" id="2.60.40.10">
    <property type="entry name" value="Immunoglobulins"/>
    <property type="match status" value="2"/>
</dbReference>
<dbReference type="InterPro" id="IPR011635">
    <property type="entry name" value="CARDB"/>
</dbReference>
<dbReference type="Proteomes" id="UP000033961">
    <property type="component" value="Chromosome I"/>
</dbReference>
<dbReference type="InterPro" id="IPR013783">
    <property type="entry name" value="Ig-like_fold"/>
</dbReference>
<feature type="domain" description="CARDB" evidence="1">
    <location>
        <begin position="126"/>
        <end position="203"/>
    </location>
</feature>
<organism evidence="2 3">
    <name type="scientific">Leptospira santarosai</name>
    <dbReference type="NCBI Taxonomy" id="28183"/>
    <lineage>
        <taxon>Bacteria</taxon>
        <taxon>Pseudomonadati</taxon>
        <taxon>Spirochaetota</taxon>
        <taxon>Spirochaetia</taxon>
        <taxon>Leptospirales</taxon>
        <taxon>Leptospiraceae</taxon>
        <taxon>Leptospira</taxon>
    </lineage>
</organism>
<name>A0A2P1QWF7_9LEPT</name>
<reference evidence="2 3" key="1">
    <citation type="journal article" date="2015" name="Genome Announc.">
        <title>Draft Genome Sequences of Leptospira santarosai Strains U160, U164, and U233, Isolated from Asymptomatic Cattle.</title>
        <authorList>
            <person name="Kremer F.S."/>
            <person name="Eslabao M.R."/>
            <person name="Provisor M."/>
            <person name="Woloski R.D."/>
            <person name="Ramires O.V."/>
            <person name="Moreno L.Z."/>
            <person name="Moreno A.M."/>
            <person name="Hamond C."/>
            <person name="Lilenbaum W."/>
            <person name="Dellagostin O.A."/>
        </authorList>
    </citation>
    <scope>NUCLEOTIDE SEQUENCE [LARGE SCALE GENOMIC DNA]</scope>
    <source>
        <strain evidence="2 3">U160</strain>
    </source>
</reference>
<protein>
    <submittedName>
        <fullName evidence="2">CARDB domain protein</fullName>
    </submittedName>
</protein>
<accession>A0A2P1QWF7</accession>
<evidence type="ECO:0000313" key="2">
    <source>
        <dbReference type="EMBL" id="AVQ13216.1"/>
    </source>
</evidence>
<gene>
    <name evidence="2" type="ORF">XB16_2913</name>
</gene>
<sequence>MTLDFRTKAKTIFILITLLVFARCNQNSQNEDVTIPLLSLITKVGNTNGIETQTTVSVSDDLDNSIHSEMIMNTAFDPNSSNGDGPDLVPTGLTNFFTLPAGTVILEGIFIGNYGNAAAKGNTASQTGYKVDFILSKNQDVNQVTPIKLGTLSLTKDLAPGQGEFQQERLQIPRDTSAGTYNLCAKVDPEEAVLESNEDNNTFCVSLQITNSSAVLPDLVIPRASIYPSGMKCRAGKPMLFVTAEVKNIGKAASPPSLHVGLLNALDIKGEVWGAGNGVWGNGIGLESIQPGQTVTVTFPIYYLENDPLFMEGPHTFDLRVNRGNWIQEMDIKNNGYKKSLEITIPEGYCKNHPG</sequence>
<proteinExistence type="predicted"/>
<evidence type="ECO:0000313" key="3">
    <source>
        <dbReference type="Proteomes" id="UP000033961"/>
    </source>
</evidence>
<evidence type="ECO:0000259" key="1">
    <source>
        <dbReference type="Pfam" id="PF07705"/>
    </source>
</evidence>
<dbReference type="EMBL" id="CP027843">
    <property type="protein sequence ID" value="AVQ13216.1"/>
    <property type="molecule type" value="Genomic_DNA"/>
</dbReference>